<keyword evidence="3" id="KW-1185">Reference proteome</keyword>
<evidence type="ECO:0000313" key="2">
    <source>
        <dbReference type="EMBL" id="MEQ2297188.1"/>
    </source>
</evidence>
<sequence length="110" mass="11552">MLVDGTLKRLTGSEVAKRRNSGSCGEGGRERSGGKADVKEANIRGGGFTPHRTSQLLRTSPPGGCKVSFYFWTRNWTAPLSSCSAVSFGAESGSSTQGLLATVEAVQLQT</sequence>
<reference evidence="2 3" key="1">
    <citation type="submission" date="2021-06" db="EMBL/GenBank/DDBJ databases">
        <authorList>
            <person name="Palmer J.M."/>
        </authorList>
    </citation>
    <scope>NUCLEOTIDE SEQUENCE [LARGE SCALE GENOMIC DNA]</scope>
    <source>
        <strain evidence="2 3">AS_MEX2019</strain>
        <tissue evidence="2">Muscle</tissue>
    </source>
</reference>
<gene>
    <name evidence="2" type="ORF">AMECASPLE_032273</name>
</gene>
<accession>A0ABV0YTI0</accession>
<evidence type="ECO:0000313" key="3">
    <source>
        <dbReference type="Proteomes" id="UP001469553"/>
    </source>
</evidence>
<comment type="caution">
    <text evidence="2">The sequence shown here is derived from an EMBL/GenBank/DDBJ whole genome shotgun (WGS) entry which is preliminary data.</text>
</comment>
<name>A0ABV0YTI0_9TELE</name>
<dbReference type="EMBL" id="JAHRIP010041775">
    <property type="protein sequence ID" value="MEQ2297188.1"/>
    <property type="molecule type" value="Genomic_DNA"/>
</dbReference>
<evidence type="ECO:0000256" key="1">
    <source>
        <dbReference type="SAM" id="MobiDB-lite"/>
    </source>
</evidence>
<protein>
    <submittedName>
        <fullName evidence="2">Uncharacterized protein</fullName>
    </submittedName>
</protein>
<feature type="region of interest" description="Disordered" evidence="1">
    <location>
        <begin position="1"/>
        <end position="57"/>
    </location>
</feature>
<dbReference type="Proteomes" id="UP001469553">
    <property type="component" value="Unassembled WGS sequence"/>
</dbReference>
<feature type="compositionally biased region" description="Basic and acidic residues" evidence="1">
    <location>
        <begin position="27"/>
        <end position="42"/>
    </location>
</feature>
<organism evidence="2 3">
    <name type="scientific">Ameca splendens</name>
    <dbReference type="NCBI Taxonomy" id="208324"/>
    <lineage>
        <taxon>Eukaryota</taxon>
        <taxon>Metazoa</taxon>
        <taxon>Chordata</taxon>
        <taxon>Craniata</taxon>
        <taxon>Vertebrata</taxon>
        <taxon>Euteleostomi</taxon>
        <taxon>Actinopterygii</taxon>
        <taxon>Neopterygii</taxon>
        <taxon>Teleostei</taxon>
        <taxon>Neoteleostei</taxon>
        <taxon>Acanthomorphata</taxon>
        <taxon>Ovalentaria</taxon>
        <taxon>Atherinomorphae</taxon>
        <taxon>Cyprinodontiformes</taxon>
        <taxon>Goodeidae</taxon>
        <taxon>Ameca</taxon>
    </lineage>
</organism>
<proteinExistence type="predicted"/>